<protein>
    <submittedName>
        <fullName evidence="10">Thermostable alkaline protease</fullName>
        <ecNumber evidence="10">3.4.21.-</ecNumber>
    </submittedName>
</protein>
<feature type="active site" description="Charge relay system" evidence="6">
    <location>
        <position position="325"/>
    </location>
</feature>
<keyword evidence="5 6" id="KW-0720">Serine protease</keyword>
<dbReference type="EC" id="3.4.21.-" evidence="10"/>
<dbReference type="PROSITE" id="PS51272">
    <property type="entry name" value="SLH"/>
    <property type="match status" value="3"/>
</dbReference>
<evidence type="ECO:0000256" key="5">
    <source>
        <dbReference type="ARBA" id="ARBA00022825"/>
    </source>
</evidence>
<reference evidence="10 11" key="1">
    <citation type="submission" date="2018-11" db="EMBL/GenBank/DDBJ databases">
        <authorList>
            <person name="Criscuolo A."/>
        </authorList>
    </citation>
    <scope>NUCLEOTIDE SEQUENCE [LARGE SCALE GENOMIC DNA]</scope>
    <source>
        <strain evidence="10">ATB-66</strain>
    </source>
</reference>
<dbReference type="InterPro" id="IPR050131">
    <property type="entry name" value="Peptidase_S8_subtilisin-like"/>
</dbReference>
<dbReference type="RefSeq" id="WP_160117538.1">
    <property type="nucleotide sequence ID" value="NZ_CBCRXF010000003.1"/>
</dbReference>
<feature type="signal peptide" evidence="8">
    <location>
        <begin position="1"/>
        <end position="24"/>
    </location>
</feature>
<organism evidence="10 11">
    <name type="scientific">Filibacter tadaridae</name>
    <dbReference type="NCBI Taxonomy" id="2483811"/>
    <lineage>
        <taxon>Bacteria</taxon>
        <taxon>Bacillati</taxon>
        <taxon>Bacillota</taxon>
        <taxon>Bacilli</taxon>
        <taxon>Bacillales</taxon>
        <taxon>Caryophanaceae</taxon>
        <taxon>Filibacter</taxon>
    </lineage>
</organism>
<dbReference type="PANTHER" id="PTHR43806">
    <property type="entry name" value="PEPTIDASE S8"/>
    <property type="match status" value="1"/>
</dbReference>
<dbReference type="PROSITE" id="PS00137">
    <property type="entry name" value="SUBTILASE_HIS"/>
    <property type="match status" value="1"/>
</dbReference>
<dbReference type="PANTHER" id="PTHR43806:SF11">
    <property type="entry name" value="CEREVISIN-RELATED"/>
    <property type="match status" value="1"/>
</dbReference>
<evidence type="ECO:0000256" key="4">
    <source>
        <dbReference type="ARBA" id="ARBA00022801"/>
    </source>
</evidence>
<feature type="domain" description="SLH" evidence="9">
    <location>
        <begin position="578"/>
        <end position="631"/>
    </location>
</feature>
<evidence type="ECO:0000256" key="3">
    <source>
        <dbReference type="ARBA" id="ARBA00022723"/>
    </source>
</evidence>
<dbReference type="CDD" id="cd07477">
    <property type="entry name" value="Peptidases_S8_Subtilisin_subset"/>
    <property type="match status" value="1"/>
</dbReference>
<dbReference type="AlphaFoldDB" id="A0A3P5WH72"/>
<feature type="active site" description="Charge relay system" evidence="6">
    <location>
        <position position="160"/>
    </location>
</feature>
<dbReference type="InterPro" id="IPR023827">
    <property type="entry name" value="Peptidase_S8_Asp-AS"/>
</dbReference>
<evidence type="ECO:0000256" key="1">
    <source>
        <dbReference type="ARBA" id="ARBA00011073"/>
    </source>
</evidence>
<keyword evidence="3" id="KW-0479">Metal-binding</keyword>
<sequence length="631" mass="68573">MWKSGLLVVASLLLIFSLQNVALANEDNEEAYLIVEENQDLLVSFMKENNIPIDKVYSSFSIISANLTKTEMDLVKSKFPTSKIQSNRTYEQSKDTELQSVKSVRAMGEITTPYAGTGVKVAVLDSGVDTEHRDIKVRGGYCSFTNECAPGIPYDDDNGHGTHVAGIIAALNNSTGIVGIAPNVDLYSIKALNMFGVGTTNSLIDGIEWAIKKKIDILNLSITTDQNDNALKMALNAAYQKGILLVGSAGNNGELANKSVMYPAKYDTVIAVSAVNPNLTKLKESAMGPEVEIAAPGGQIFSTYPIEWDFFDGKVDGYTHLSGTSMATPHVTGVLALYKERFPSKTNAELRNLINENTRDLGPPGRDPIFGHGLIQYVKNLPNLVTFQIKNSTGKVFLTPTKPGDIKIQTNGKQINPTNGQWEVYGVAGAKEIVVTALDANGKAFTEKQFIQLKRPQFKDVNNRQSFSEALGFMSNKNQIKGFNDDTFRPYSDITRAEAAALIGRALNFSAAPTKTIFKDVPTSSFASGYIQAAVDAKIISGFSDGTFRPGAYVTRAEMAILISKTFKLEATQTKSFTDVNAGMAAFDAISKLTASGVTIGYSDGTFRPYDRMTRADFTVFSARAQNDFFK</sequence>
<dbReference type="GO" id="GO:0006508">
    <property type="term" value="P:proteolysis"/>
    <property type="evidence" value="ECO:0007669"/>
    <property type="project" value="UniProtKB-KW"/>
</dbReference>
<feature type="chain" id="PRO_5017934508" evidence="8">
    <location>
        <begin position="25"/>
        <end position="631"/>
    </location>
</feature>
<dbReference type="EMBL" id="UXAV01000015">
    <property type="protein sequence ID" value="VDC19098.1"/>
    <property type="molecule type" value="Genomic_DNA"/>
</dbReference>
<name>A0A3P5WH72_9BACL</name>
<dbReference type="InterPro" id="IPR034202">
    <property type="entry name" value="Subtilisin_Carlsberg-like"/>
</dbReference>
<accession>A0A3P5WH72</accession>
<gene>
    <name evidence="10" type="ORF">FILTAD_00217</name>
</gene>
<dbReference type="InterPro" id="IPR001119">
    <property type="entry name" value="SLH_dom"/>
</dbReference>
<comment type="similarity">
    <text evidence="1 6 7">Belongs to the peptidase S8 family.</text>
</comment>
<evidence type="ECO:0000256" key="2">
    <source>
        <dbReference type="ARBA" id="ARBA00022670"/>
    </source>
</evidence>
<evidence type="ECO:0000256" key="6">
    <source>
        <dbReference type="PROSITE-ProRule" id="PRU01240"/>
    </source>
</evidence>
<dbReference type="InterPro" id="IPR022398">
    <property type="entry name" value="Peptidase_S8_His-AS"/>
</dbReference>
<dbReference type="PROSITE" id="PS51892">
    <property type="entry name" value="SUBTILASE"/>
    <property type="match status" value="1"/>
</dbReference>
<evidence type="ECO:0000256" key="7">
    <source>
        <dbReference type="RuleBase" id="RU003355"/>
    </source>
</evidence>
<dbReference type="Pfam" id="PF00395">
    <property type="entry name" value="SLH"/>
    <property type="match status" value="3"/>
</dbReference>
<dbReference type="PROSITE" id="PS00136">
    <property type="entry name" value="SUBTILASE_ASP"/>
    <property type="match status" value="1"/>
</dbReference>
<dbReference type="PROSITE" id="PS00138">
    <property type="entry name" value="SUBTILASE_SER"/>
    <property type="match status" value="1"/>
</dbReference>
<keyword evidence="8" id="KW-0732">Signal</keyword>
<feature type="active site" description="Charge relay system" evidence="6">
    <location>
        <position position="125"/>
    </location>
</feature>
<keyword evidence="4 6" id="KW-0378">Hydrolase</keyword>
<feature type="domain" description="SLH" evidence="9">
    <location>
        <begin position="454"/>
        <end position="513"/>
    </location>
</feature>
<dbReference type="GO" id="GO:0046872">
    <property type="term" value="F:metal ion binding"/>
    <property type="evidence" value="ECO:0007669"/>
    <property type="project" value="UniProtKB-KW"/>
</dbReference>
<keyword evidence="2 6" id="KW-0645">Protease</keyword>
<proteinExistence type="inferred from homology"/>
<dbReference type="GO" id="GO:0004252">
    <property type="term" value="F:serine-type endopeptidase activity"/>
    <property type="evidence" value="ECO:0007669"/>
    <property type="project" value="UniProtKB-UniRule"/>
</dbReference>
<evidence type="ECO:0000256" key="8">
    <source>
        <dbReference type="SAM" id="SignalP"/>
    </source>
</evidence>
<dbReference type="InterPro" id="IPR023828">
    <property type="entry name" value="Peptidase_S8_Ser-AS"/>
</dbReference>
<dbReference type="PRINTS" id="PR00723">
    <property type="entry name" value="SUBTILISIN"/>
</dbReference>
<evidence type="ECO:0000313" key="10">
    <source>
        <dbReference type="EMBL" id="VDC19098.1"/>
    </source>
</evidence>
<dbReference type="InterPro" id="IPR036852">
    <property type="entry name" value="Peptidase_S8/S53_dom_sf"/>
</dbReference>
<dbReference type="SUPFAM" id="SSF52743">
    <property type="entry name" value="Subtilisin-like"/>
    <property type="match status" value="1"/>
</dbReference>
<keyword evidence="11" id="KW-1185">Reference proteome</keyword>
<dbReference type="InterPro" id="IPR000209">
    <property type="entry name" value="Peptidase_S8/S53_dom"/>
</dbReference>
<evidence type="ECO:0000313" key="11">
    <source>
        <dbReference type="Proteomes" id="UP000270468"/>
    </source>
</evidence>
<dbReference type="OrthoDB" id="9798386at2"/>
<feature type="domain" description="SLH" evidence="9">
    <location>
        <begin position="514"/>
        <end position="577"/>
    </location>
</feature>
<dbReference type="Proteomes" id="UP000270468">
    <property type="component" value="Unassembled WGS sequence"/>
</dbReference>
<dbReference type="Pfam" id="PF00082">
    <property type="entry name" value="Peptidase_S8"/>
    <property type="match status" value="1"/>
</dbReference>
<dbReference type="Gene3D" id="3.40.50.200">
    <property type="entry name" value="Peptidase S8/S53 domain"/>
    <property type="match status" value="1"/>
</dbReference>
<evidence type="ECO:0000259" key="9">
    <source>
        <dbReference type="PROSITE" id="PS51272"/>
    </source>
</evidence>
<dbReference type="InterPro" id="IPR015500">
    <property type="entry name" value="Peptidase_S8_subtilisin-rel"/>
</dbReference>